<dbReference type="InterPro" id="IPR043502">
    <property type="entry name" value="DNA/RNA_pol_sf"/>
</dbReference>
<evidence type="ECO:0000256" key="12">
    <source>
        <dbReference type="ARBA" id="ARBA00022918"/>
    </source>
</evidence>
<keyword evidence="14" id="KW-0238">DNA-binding</keyword>
<dbReference type="Gene3D" id="2.40.70.10">
    <property type="entry name" value="Acid Proteases"/>
    <property type="match status" value="1"/>
</dbReference>
<dbReference type="InterPro" id="IPR036397">
    <property type="entry name" value="RNaseH_sf"/>
</dbReference>
<dbReference type="InterPro" id="IPR050951">
    <property type="entry name" value="Retrovirus_Pol_polyprotein"/>
</dbReference>
<keyword evidence="11" id="KW-0229">DNA integration</keyword>
<dbReference type="PROSITE" id="PS50158">
    <property type="entry name" value="ZF_CCHC"/>
    <property type="match status" value="1"/>
</dbReference>
<evidence type="ECO:0000256" key="4">
    <source>
        <dbReference type="ARBA" id="ARBA00022695"/>
    </source>
</evidence>
<dbReference type="InterPro" id="IPR056924">
    <property type="entry name" value="SH3_Tf2-1"/>
</dbReference>
<evidence type="ECO:0000256" key="11">
    <source>
        <dbReference type="ARBA" id="ARBA00022908"/>
    </source>
</evidence>
<dbReference type="Gene3D" id="3.30.70.270">
    <property type="match status" value="3"/>
</dbReference>
<dbReference type="EC" id="2.7.7.49" evidence="1"/>
<dbReference type="InterPro" id="IPR041373">
    <property type="entry name" value="RT_RNaseH"/>
</dbReference>
<evidence type="ECO:0000256" key="5">
    <source>
        <dbReference type="ARBA" id="ARBA00022722"/>
    </source>
</evidence>
<keyword evidence="10" id="KW-0460">Magnesium</keyword>
<dbReference type="SMART" id="SM00343">
    <property type="entry name" value="ZnF_C2HC"/>
    <property type="match status" value="1"/>
</dbReference>
<dbReference type="Gene3D" id="1.10.340.70">
    <property type="match status" value="1"/>
</dbReference>
<evidence type="ECO:0000313" key="19">
    <source>
        <dbReference type="EMBL" id="GJU08082.1"/>
    </source>
</evidence>
<dbReference type="CDD" id="cd00303">
    <property type="entry name" value="retropepsin_like"/>
    <property type="match status" value="1"/>
</dbReference>
<dbReference type="Gene3D" id="3.30.420.10">
    <property type="entry name" value="Ribonuclease H-like superfamily/Ribonuclease H"/>
    <property type="match status" value="1"/>
</dbReference>
<evidence type="ECO:0000256" key="7">
    <source>
        <dbReference type="ARBA" id="ARBA00022750"/>
    </source>
</evidence>
<keyword evidence="9" id="KW-0378">Hydrolase</keyword>
<dbReference type="CDD" id="cd09274">
    <property type="entry name" value="RNase_HI_RT_Ty3"/>
    <property type="match status" value="1"/>
</dbReference>
<reference evidence="19" key="2">
    <citation type="submission" date="2022-01" db="EMBL/GenBank/DDBJ databases">
        <authorList>
            <person name="Yamashiro T."/>
            <person name="Shiraishi A."/>
            <person name="Satake H."/>
            <person name="Nakayama K."/>
        </authorList>
    </citation>
    <scope>NUCLEOTIDE SEQUENCE</scope>
</reference>
<protein>
    <recommendedName>
        <fullName evidence="1">RNA-directed DNA polymerase</fullName>
        <ecNumber evidence="1">2.7.7.49</ecNumber>
    </recommendedName>
</protein>
<dbReference type="InterPro" id="IPR043128">
    <property type="entry name" value="Rev_trsase/Diguanyl_cyclase"/>
</dbReference>
<dbReference type="InterPro" id="IPR041588">
    <property type="entry name" value="Integrase_H2C2"/>
</dbReference>
<dbReference type="SUPFAM" id="SSF56672">
    <property type="entry name" value="DNA/RNA polymerases"/>
    <property type="match status" value="1"/>
</dbReference>
<sequence>MLCTKMVPEEEDQVEKFIGGLPDNIQGNVIVAEPTRLQDVVRMANNLIDEKLKGYAMKNAKNKRKFDNNQKDNRGQQLPFKRPNVGGQNVARAYTVGNNKRRLYNGQLPLCNKCKFHHEGPCTVRCGKCNKCGRQGHYRSDCPKLKEQNRRNKTRNKSGIGEAREKAYVLGGGDANPDSNVVTDVSFSVELADGRVSETNTVLRGCTLGLLGHSFNIDLMPVELDSFDVIIGMDWLANHHALIVCDEKIVRILYRDEVLIVQVMKKETEDKSEEKRLEDVLTVRDFPEDIPKTAFRNRYGLYEFQVMPFGLTNAPAVFMDLMNRSEGEHAEHLKLILELLKKEELYAKFSKCEFWLSKVQFLGHVIDSLAGYYRRFIDGFLNIAKPMTKLTQKSVKFDWTEKAEAAFQLLNQKLCSAPILPLPEGSENFMVYCDASHKGLGAVLMKKEKAIAYASRQLKIHEKNYTTHDLELGAVVFALKMWRHYLYGTKCVVFTDHKSLQHILDQKELNMRQRRWLELLSDYDCEIHYHPRKANVVADALSRKERIKPLRVEARKEENYGTEDLGGMIKNLEPHADGTLCLRNRSWIPYFGDLRTLIMHESHKSKYLIHHGSDKMYQDLKKLYWWPNMKAEIATYVNKCLTCAKVKAECQKPSGLLVQSVIPVWKWENITIDFVTKLSKTSSGQDAIWTNGQSERTIQTLEDMLCACVIDFGKGWDRHLPLKCRSPVCWAEVGDAQLTGPEIIHETTEKIIQIKKRIQAACDRQKSYADKRHKPLEFHAGDKVMLKVSPWKGVIRFGKRGKLNPRYIGPFKILAKVVTVAYRLELPEQLIRVHSTFHVSNLKKCFSDEPLAIPLNEIHIDDKLNFIEEMVEIMDREVKRLNQSRIPITRTIKRQSADLKQQNESTVHANEEVSRLTTQLGVLKSRCQTAEHKLSSWDKKHRKYRNERDTLVMEKAKIEEELVGTKSQLEHRERFLKSGEFNQAFAGVLNMAISVGVERGLHMDHTDEEFMELSQRFVGFIPDAKEKFDRVVAAFPDTTFLFLDKVSQNSQSSLQYIARLEPDKVTPSHQTSSATASLRAYSHV</sequence>
<keyword evidence="7" id="KW-0064">Aspartyl protease</keyword>
<keyword evidence="13" id="KW-0239">DNA-directed DNA polymerase</keyword>
<evidence type="ECO:0000256" key="15">
    <source>
        <dbReference type="ARBA" id="ARBA00023172"/>
    </source>
</evidence>
<feature type="compositionally biased region" description="Basic and acidic residues" evidence="17">
    <location>
        <begin position="65"/>
        <end position="74"/>
    </location>
</feature>
<evidence type="ECO:0000256" key="8">
    <source>
        <dbReference type="ARBA" id="ARBA00022759"/>
    </source>
</evidence>
<evidence type="ECO:0000256" key="10">
    <source>
        <dbReference type="ARBA" id="ARBA00022842"/>
    </source>
</evidence>
<dbReference type="EMBL" id="BQNB010021598">
    <property type="protein sequence ID" value="GJU08082.1"/>
    <property type="molecule type" value="Genomic_DNA"/>
</dbReference>
<accession>A0ABQ5J6C3</accession>
<feature type="compositionally biased region" description="Polar residues" evidence="17">
    <location>
        <begin position="1067"/>
        <end position="1076"/>
    </location>
</feature>
<keyword evidence="8" id="KW-0255">Endonuclease</keyword>
<keyword evidence="15" id="KW-0233">DNA recombination</keyword>
<name>A0ABQ5J6C3_9ASTR</name>
<keyword evidence="12 19" id="KW-0695">RNA-directed DNA polymerase</keyword>
<dbReference type="GO" id="GO:0003964">
    <property type="term" value="F:RNA-directed DNA polymerase activity"/>
    <property type="evidence" value="ECO:0007669"/>
    <property type="project" value="UniProtKB-KW"/>
</dbReference>
<dbReference type="Pfam" id="PF24626">
    <property type="entry name" value="SH3_Tf2-1"/>
    <property type="match status" value="1"/>
</dbReference>
<evidence type="ECO:0000256" key="13">
    <source>
        <dbReference type="ARBA" id="ARBA00022932"/>
    </source>
</evidence>
<keyword evidence="5" id="KW-0540">Nuclease</keyword>
<keyword evidence="3" id="KW-0808">Transferase</keyword>
<keyword evidence="16" id="KW-0862">Zinc</keyword>
<feature type="domain" description="CCHC-type" evidence="18">
    <location>
        <begin position="128"/>
        <end position="144"/>
    </location>
</feature>
<keyword evidence="20" id="KW-1185">Reference proteome</keyword>
<dbReference type="Pfam" id="PF17921">
    <property type="entry name" value="Integrase_H2C2"/>
    <property type="match status" value="1"/>
</dbReference>
<evidence type="ECO:0000256" key="16">
    <source>
        <dbReference type="PROSITE-ProRule" id="PRU00047"/>
    </source>
</evidence>
<dbReference type="InterPro" id="IPR001878">
    <property type="entry name" value="Znf_CCHC"/>
</dbReference>
<dbReference type="InterPro" id="IPR021109">
    <property type="entry name" value="Peptidase_aspartic_dom_sf"/>
</dbReference>
<dbReference type="Gene3D" id="3.10.10.10">
    <property type="entry name" value="HIV Type 1 Reverse Transcriptase, subunit A, domain 1"/>
    <property type="match status" value="1"/>
</dbReference>
<dbReference type="Pfam" id="PF17917">
    <property type="entry name" value="RT_RNaseH"/>
    <property type="match status" value="1"/>
</dbReference>
<evidence type="ECO:0000256" key="1">
    <source>
        <dbReference type="ARBA" id="ARBA00012493"/>
    </source>
</evidence>
<dbReference type="Pfam" id="PF08284">
    <property type="entry name" value="RVP_2"/>
    <property type="match status" value="1"/>
</dbReference>
<evidence type="ECO:0000256" key="9">
    <source>
        <dbReference type="ARBA" id="ARBA00022801"/>
    </source>
</evidence>
<organism evidence="19 20">
    <name type="scientific">Tanacetum coccineum</name>
    <dbReference type="NCBI Taxonomy" id="301880"/>
    <lineage>
        <taxon>Eukaryota</taxon>
        <taxon>Viridiplantae</taxon>
        <taxon>Streptophyta</taxon>
        <taxon>Embryophyta</taxon>
        <taxon>Tracheophyta</taxon>
        <taxon>Spermatophyta</taxon>
        <taxon>Magnoliopsida</taxon>
        <taxon>eudicotyledons</taxon>
        <taxon>Gunneridae</taxon>
        <taxon>Pentapetalae</taxon>
        <taxon>asterids</taxon>
        <taxon>campanulids</taxon>
        <taxon>Asterales</taxon>
        <taxon>Asteraceae</taxon>
        <taxon>Asteroideae</taxon>
        <taxon>Anthemideae</taxon>
        <taxon>Anthemidinae</taxon>
        <taxon>Tanacetum</taxon>
    </lineage>
</organism>
<evidence type="ECO:0000256" key="14">
    <source>
        <dbReference type="ARBA" id="ARBA00023125"/>
    </source>
</evidence>
<evidence type="ECO:0000313" key="20">
    <source>
        <dbReference type="Proteomes" id="UP001151760"/>
    </source>
</evidence>
<feature type="region of interest" description="Disordered" evidence="17">
    <location>
        <begin position="1065"/>
        <end position="1084"/>
    </location>
</feature>
<keyword evidence="4" id="KW-0548">Nucleotidyltransferase</keyword>
<evidence type="ECO:0000256" key="6">
    <source>
        <dbReference type="ARBA" id="ARBA00022723"/>
    </source>
</evidence>
<reference evidence="19" key="1">
    <citation type="journal article" date="2022" name="Int. J. Mol. Sci.">
        <title>Draft Genome of Tanacetum Coccineum: Genomic Comparison of Closely Related Tanacetum-Family Plants.</title>
        <authorList>
            <person name="Yamashiro T."/>
            <person name="Shiraishi A."/>
            <person name="Nakayama K."/>
            <person name="Satake H."/>
        </authorList>
    </citation>
    <scope>NUCLEOTIDE SEQUENCE</scope>
</reference>
<evidence type="ECO:0000256" key="2">
    <source>
        <dbReference type="ARBA" id="ARBA00022670"/>
    </source>
</evidence>
<dbReference type="PANTHER" id="PTHR37984">
    <property type="entry name" value="PROTEIN CBG26694"/>
    <property type="match status" value="1"/>
</dbReference>
<keyword evidence="2" id="KW-0645">Protease</keyword>
<gene>
    <name evidence="19" type="ORF">Tco_1124512</name>
</gene>
<proteinExistence type="predicted"/>
<keyword evidence="16" id="KW-0863">Zinc-finger</keyword>
<evidence type="ECO:0000256" key="3">
    <source>
        <dbReference type="ARBA" id="ARBA00022679"/>
    </source>
</evidence>
<feature type="region of interest" description="Disordered" evidence="17">
    <location>
        <begin position="63"/>
        <end position="85"/>
    </location>
</feature>
<evidence type="ECO:0000256" key="17">
    <source>
        <dbReference type="SAM" id="MobiDB-lite"/>
    </source>
</evidence>
<comment type="caution">
    <text evidence="19">The sequence shown here is derived from an EMBL/GenBank/DDBJ whole genome shotgun (WGS) entry which is preliminary data.</text>
</comment>
<keyword evidence="6" id="KW-0479">Metal-binding</keyword>
<evidence type="ECO:0000259" key="18">
    <source>
        <dbReference type="PROSITE" id="PS50158"/>
    </source>
</evidence>
<dbReference type="PANTHER" id="PTHR37984:SF5">
    <property type="entry name" value="PROTEIN NYNRIN-LIKE"/>
    <property type="match status" value="1"/>
</dbReference>
<dbReference type="Proteomes" id="UP001151760">
    <property type="component" value="Unassembled WGS sequence"/>
</dbReference>